<protein>
    <recommendedName>
        <fullName evidence="1">COMM domain-containing protein 5</fullName>
    </recommendedName>
</protein>
<proteinExistence type="inferred from homology"/>
<sequence length="203" mass="23883">MSVALTQLTHSLSNKTKYITELKKTILRPLIQLAVKSIEQEYIEDGILDRISEKYNLSQENVDEWYSVVLKIIRTHLRYPDSIIKVDDFKKCLQELNMENECIEDLCAVLYGQKRPLLITNLSEKIKFYPTIKSCRWRIDITISTSVLSRVMEPTILMEWTLSNGKKYLFELSLSKFHLLRYTISTLLLKMYDLEEPPQKSIQ</sequence>
<evidence type="ECO:0000313" key="5">
    <source>
        <dbReference type="Proteomes" id="UP000786811"/>
    </source>
</evidence>
<evidence type="ECO:0000256" key="1">
    <source>
        <dbReference type="ARBA" id="ARBA00016556"/>
    </source>
</evidence>
<dbReference type="Pfam" id="PF07258">
    <property type="entry name" value="COMM_domain"/>
    <property type="match status" value="1"/>
</dbReference>
<dbReference type="PANTHER" id="PTHR15666">
    <property type="entry name" value="COMM DOMAIN CONTAINING PROTEIN 5"/>
    <property type="match status" value="1"/>
</dbReference>
<keyword evidence="5" id="KW-1185">Reference proteome</keyword>
<dbReference type="GO" id="GO:0005634">
    <property type="term" value="C:nucleus"/>
    <property type="evidence" value="ECO:0007669"/>
    <property type="project" value="TreeGrafter"/>
</dbReference>
<evidence type="ECO:0000256" key="2">
    <source>
        <dbReference type="ARBA" id="ARBA00093452"/>
    </source>
</evidence>
<dbReference type="AlphaFoldDB" id="A0A8J2H626"/>
<feature type="domain" description="COMM" evidence="3">
    <location>
        <begin position="131"/>
        <end position="195"/>
    </location>
</feature>
<dbReference type="Proteomes" id="UP000786811">
    <property type="component" value="Unassembled WGS sequence"/>
</dbReference>
<evidence type="ECO:0000313" key="4">
    <source>
        <dbReference type="EMBL" id="CAG5077847.1"/>
    </source>
</evidence>
<comment type="similarity">
    <text evidence="2">Belongs to the COMM domain-containing protein 5 family.</text>
</comment>
<dbReference type="InterPro" id="IPR017920">
    <property type="entry name" value="COMM"/>
</dbReference>
<gene>
    <name evidence="4" type="ORF">HICCMSTLAB_LOCUS2573</name>
</gene>
<reference evidence="4" key="1">
    <citation type="submission" date="2021-04" db="EMBL/GenBank/DDBJ databases">
        <authorList>
            <person name="Chebbi M.A.C M."/>
        </authorList>
    </citation>
    <scope>NUCLEOTIDE SEQUENCE</scope>
</reference>
<comment type="caution">
    <text evidence="4">The sequence shown here is derived from an EMBL/GenBank/DDBJ whole genome shotgun (WGS) entry which is preliminary data.</text>
</comment>
<name>A0A8J2H626_COTCN</name>
<dbReference type="PROSITE" id="PS51269">
    <property type="entry name" value="COMM"/>
    <property type="match status" value="1"/>
</dbReference>
<accession>A0A8J2H626</accession>
<dbReference type="OrthoDB" id="203754at2759"/>
<evidence type="ECO:0000259" key="3">
    <source>
        <dbReference type="PROSITE" id="PS51269"/>
    </source>
</evidence>
<dbReference type="InterPro" id="IPR037357">
    <property type="entry name" value="COMMD5"/>
</dbReference>
<dbReference type="EMBL" id="CAJNRD030001117">
    <property type="protein sequence ID" value="CAG5077847.1"/>
    <property type="molecule type" value="Genomic_DNA"/>
</dbReference>
<dbReference type="PANTHER" id="PTHR15666:SF1">
    <property type="entry name" value="COMM DOMAIN-CONTAINING PROTEIN 5"/>
    <property type="match status" value="1"/>
</dbReference>
<organism evidence="4 5">
    <name type="scientific">Cotesia congregata</name>
    <name type="common">Parasitoid wasp</name>
    <name type="synonym">Apanteles congregatus</name>
    <dbReference type="NCBI Taxonomy" id="51543"/>
    <lineage>
        <taxon>Eukaryota</taxon>
        <taxon>Metazoa</taxon>
        <taxon>Ecdysozoa</taxon>
        <taxon>Arthropoda</taxon>
        <taxon>Hexapoda</taxon>
        <taxon>Insecta</taxon>
        <taxon>Pterygota</taxon>
        <taxon>Neoptera</taxon>
        <taxon>Endopterygota</taxon>
        <taxon>Hymenoptera</taxon>
        <taxon>Apocrita</taxon>
        <taxon>Ichneumonoidea</taxon>
        <taxon>Braconidae</taxon>
        <taxon>Microgastrinae</taxon>
        <taxon>Cotesia</taxon>
    </lineage>
</organism>